<dbReference type="Gene3D" id="3.40.50.1820">
    <property type="entry name" value="alpha/beta hydrolase"/>
    <property type="match status" value="1"/>
</dbReference>
<comment type="caution">
    <text evidence="3">The sequence shown here is derived from an EMBL/GenBank/DDBJ whole genome shotgun (WGS) entry which is preliminary data.</text>
</comment>
<dbReference type="PANTHER" id="PTHR43798">
    <property type="entry name" value="MONOACYLGLYCEROL LIPASE"/>
    <property type="match status" value="1"/>
</dbReference>
<evidence type="ECO:0000256" key="1">
    <source>
        <dbReference type="ARBA" id="ARBA00022801"/>
    </source>
</evidence>
<dbReference type="Pfam" id="PF00561">
    <property type="entry name" value="Abhydrolase_1"/>
    <property type="match status" value="1"/>
</dbReference>
<proteinExistence type="predicted"/>
<evidence type="ECO:0000313" key="4">
    <source>
        <dbReference type="Proteomes" id="UP000555828"/>
    </source>
</evidence>
<dbReference type="PANTHER" id="PTHR43798:SF31">
    <property type="entry name" value="AB HYDROLASE SUPERFAMILY PROTEIN YCLE"/>
    <property type="match status" value="1"/>
</dbReference>
<accession>A0A841GRT8</accession>
<dbReference type="InterPro" id="IPR000073">
    <property type="entry name" value="AB_hydrolase_1"/>
</dbReference>
<sequence>MKKKILDLTINYKVIENGTKNILFLHGWGANLNSFLPVAKELKCRSFLIDLPGFGESSLPNSIYSSYDYANLIERFINELNLDNLILVGHSFGGKIASIIASKNPSWLEKVVIISSPGIKTKKKFKTRFKIFTYKLLAKFFYTFGLKKSLEKLRSKFGSQDYKSSKGIMREILKNVISEDISTELKKIKKDALIIWGKKDDAVPLEVGIKFNQYIENSKLIVYENAGHFPFLENFDSFLYDFKKFIGEINNG</sequence>
<name>A0A841GRT8_9BACT</name>
<dbReference type="Proteomes" id="UP000555828">
    <property type="component" value="Unassembled WGS sequence"/>
</dbReference>
<organism evidence="3 4">
    <name type="scientific">Thermosipho japonicus</name>
    <dbReference type="NCBI Taxonomy" id="90323"/>
    <lineage>
        <taxon>Bacteria</taxon>
        <taxon>Thermotogati</taxon>
        <taxon>Thermotogota</taxon>
        <taxon>Thermotogae</taxon>
        <taxon>Thermotogales</taxon>
        <taxon>Fervidobacteriaceae</taxon>
        <taxon>Thermosipho</taxon>
    </lineage>
</organism>
<dbReference type="GO" id="GO:0016787">
    <property type="term" value="F:hydrolase activity"/>
    <property type="evidence" value="ECO:0007669"/>
    <property type="project" value="UniProtKB-KW"/>
</dbReference>
<dbReference type="EMBL" id="JACHEX010000002">
    <property type="protein sequence ID" value="MBB6062633.1"/>
    <property type="molecule type" value="Genomic_DNA"/>
</dbReference>
<dbReference type="PRINTS" id="PR00111">
    <property type="entry name" value="ABHYDROLASE"/>
</dbReference>
<gene>
    <name evidence="3" type="ORF">HNP65_001071</name>
</gene>
<reference evidence="3 4" key="1">
    <citation type="submission" date="2020-08" db="EMBL/GenBank/DDBJ databases">
        <title>Genomic Encyclopedia of Type Strains, Phase IV (KMG-IV): sequencing the most valuable type-strain genomes for metagenomic binning, comparative biology and taxonomic classification.</title>
        <authorList>
            <person name="Goeker M."/>
        </authorList>
    </citation>
    <scope>NUCLEOTIDE SEQUENCE [LARGE SCALE GENOMIC DNA]</scope>
    <source>
        <strain evidence="3 4">DSM 13481</strain>
    </source>
</reference>
<dbReference type="RefSeq" id="WP_184619279.1">
    <property type="nucleotide sequence ID" value="NZ_JACHEX010000002.1"/>
</dbReference>
<dbReference type="GO" id="GO:0016020">
    <property type="term" value="C:membrane"/>
    <property type="evidence" value="ECO:0007669"/>
    <property type="project" value="TreeGrafter"/>
</dbReference>
<evidence type="ECO:0000313" key="3">
    <source>
        <dbReference type="EMBL" id="MBB6062633.1"/>
    </source>
</evidence>
<protein>
    <submittedName>
        <fullName evidence="3">Pimeloyl-ACP methyl ester carboxylesterase</fullName>
    </submittedName>
</protein>
<dbReference type="AlphaFoldDB" id="A0A841GRT8"/>
<dbReference type="InterPro" id="IPR029058">
    <property type="entry name" value="AB_hydrolase_fold"/>
</dbReference>
<evidence type="ECO:0000259" key="2">
    <source>
        <dbReference type="Pfam" id="PF00561"/>
    </source>
</evidence>
<keyword evidence="4" id="KW-1185">Reference proteome</keyword>
<feature type="domain" description="AB hydrolase-1" evidence="2">
    <location>
        <begin position="21"/>
        <end position="130"/>
    </location>
</feature>
<keyword evidence="1" id="KW-0378">Hydrolase</keyword>
<dbReference type="SUPFAM" id="SSF53474">
    <property type="entry name" value="alpha/beta-Hydrolases"/>
    <property type="match status" value="1"/>
</dbReference>
<dbReference type="InterPro" id="IPR050266">
    <property type="entry name" value="AB_hydrolase_sf"/>
</dbReference>